<evidence type="ECO:0000256" key="4">
    <source>
        <dbReference type="ARBA" id="ARBA00022989"/>
    </source>
</evidence>
<feature type="transmembrane region" description="Helical" evidence="6">
    <location>
        <begin position="95"/>
        <end position="117"/>
    </location>
</feature>
<gene>
    <name evidence="7" type="ORF">GCM10008927_00670</name>
</gene>
<feature type="transmembrane region" description="Helical" evidence="6">
    <location>
        <begin position="52"/>
        <end position="75"/>
    </location>
</feature>
<evidence type="ECO:0000313" key="8">
    <source>
        <dbReference type="Proteomes" id="UP000634455"/>
    </source>
</evidence>
<reference evidence="8" key="1">
    <citation type="journal article" date="2019" name="Int. J. Syst. Evol. Microbiol.">
        <title>The Global Catalogue of Microorganisms (GCM) 10K type strain sequencing project: providing services to taxonomists for standard genome sequencing and annotation.</title>
        <authorList>
            <consortium name="The Broad Institute Genomics Platform"/>
            <consortium name="The Broad Institute Genome Sequencing Center for Infectious Disease"/>
            <person name="Wu L."/>
            <person name="Ma J."/>
        </authorList>
    </citation>
    <scope>NUCLEOTIDE SEQUENCE [LARGE SCALE GENOMIC DNA]</scope>
    <source>
        <strain evidence="8">KCTC 32465</strain>
    </source>
</reference>
<organism evidence="7 8">
    <name type="scientific">Paramylibacter ulvae</name>
    <dbReference type="NCBI Taxonomy" id="1651968"/>
    <lineage>
        <taxon>Bacteria</taxon>
        <taxon>Pseudomonadati</taxon>
        <taxon>Pseudomonadota</taxon>
        <taxon>Alphaproteobacteria</taxon>
        <taxon>Rhodobacterales</taxon>
        <taxon>Paracoccaceae</taxon>
        <taxon>Paramylibacter</taxon>
    </lineage>
</organism>
<dbReference type="EMBL" id="BMZF01000001">
    <property type="protein sequence ID" value="GHA40401.1"/>
    <property type="molecule type" value="Genomic_DNA"/>
</dbReference>
<dbReference type="Pfam" id="PF03739">
    <property type="entry name" value="LptF_LptG"/>
    <property type="match status" value="1"/>
</dbReference>
<feature type="transmembrane region" description="Helical" evidence="6">
    <location>
        <begin position="12"/>
        <end position="32"/>
    </location>
</feature>
<evidence type="ECO:0000313" key="7">
    <source>
        <dbReference type="EMBL" id="GHA40401.1"/>
    </source>
</evidence>
<evidence type="ECO:0000256" key="2">
    <source>
        <dbReference type="ARBA" id="ARBA00022475"/>
    </source>
</evidence>
<dbReference type="PANTHER" id="PTHR33529">
    <property type="entry name" value="SLR0882 PROTEIN-RELATED"/>
    <property type="match status" value="1"/>
</dbReference>
<proteinExistence type="predicted"/>
<feature type="transmembrane region" description="Helical" evidence="6">
    <location>
        <begin position="278"/>
        <end position="296"/>
    </location>
</feature>
<dbReference type="InterPro" id="IPR005495">
    <property type="entry name" value="LptG/LptF_permease"/>
</dbReference>
<dbReference type="RefSeq" id="WP_189638591.1">
    <property type="nucleotide sequence ID" value="NZ_BMZF01000001.1"/>
</dbReference>
<comment type="subcellular location">
    <subcellularLocation>
        <location evidence="1">Cell membrane</location>
        <topology evidence="1">Multi-pass membrane protein</topology>
    </subcellularLocation>
</comment>
<keyword evidence="4 6" id="KW-1133">Transmembrane helix</keyword>
<comment type="caution">
    <text evidence="7">The sequence shown here is derived from an EMBL/GenBank/DDBJ whole genome shotgun (WGS) entry which is preliminary data.</text>
</comment>
<dbReference type="Proteomes" id="UP000634455">
    <property type="component" value="Unassembled WGS sequence"/>
</dbReference>
<name>A0ABQ3CTJ1_9RHOB</name>
<keyword evidence="2" id="KW-1003">Cell membrane</keyword>
<dbReference type="PANTHER" id="PTHR33529:SF2">
    <property type="entry name" value="LIPOPOLYSACCHARIDE EXPORT SYSTEM PERMEASE PROTEIN LPTG"/>
    <property type="match status" value="1"/>
</dbReference>
<keyword evidence="8" id="KW-1185">Reference proteome</keyword>
<evidence type="ECO:0000256" key="6">
    <source>
        <dbReference type="SAM" id="Phobius"/>
    </source>
</evidence>
<accession>A0ABQ3CTJ1</accession>
<keyword evidence="3 6" id="KW-0812">Transmembrane</keyword>
<evidence type="ECO:0000256" key="5">
    <source>
        <dbReference type="ARBA" id="ARBA00023136"/>
    </source>
</evidence>
<keyword evidence="5 6" id="KW-0472">Membrane</keyword>
<evidence type="ECO:0000256" key="1">
    <source>
        <dbReference type="ARBA" id="ARBA00004651"/>
    </source>
</evidence>
<feature type="transmembrane region" description="Helical" evidence="6">
    <location>
        <begin position="302"/>
        <end position="322"/>
    </location>
</feature>
<evidence type="ECO:0000256" key="3">
    <source>
        <dbReference type="ARBA" id="ARBA00022692"/>
    </source>
</evidence>
<feature type="transmembrane region" description="Helical" evidence="6">
    <location>
        <begin position="334"/>
        <end position="358"/>
    </location>
</feature>
<sequence length="361" mass="39564">MMLGLYFAQRYIIAFIRVFLIVAALMFLADLLENVSRLGSSENATTRAFQLAGLNVSSLISQALPIIVMLASISFSVSMARSNEFVVSRAVGMSALKSLALTALLAVSLGVCSILFFEPFANEMLEKRNTLRNANKTQTVAVNDTGFWLRQKSQKGNMIVQAAAANDNGKILRDVTLMDFDETGMAVDRYFATVAFLNDEELVLTDVKQWDVQSGNPENTAQTPAIKRFPTTITPAQILEGFPAPETIAIWALPSFAKQIEDAGFSSLKYRMQFQMSLARPLLFLAMFVIGTVFTLKNARMGNLGLAMLYALSFGFSLYFLQNFAKTLGEAGQVAVVMAAWFPALAACLMALAMFLHLEDG</sequence>
<protein>
    <submittedName>
        <fullName evidence="7">LPS export ABC transporter permease LptG</fullName>
    </submittedName>
</protein>